<accession>A0A662ZJI4</accession>
<reference evidence="1 2" key="1">
    <citation type="submission" date="2016-10" db="EMBL/GenBank/DDBJ databases">
        <authorList>
            <person name="Varghese N."/>
            <person name="Submissions S."/>
        </authorList>
    </citation>
    <scope>NUCLEOTIDE SEQUENCE [LARGE SCALE GENOMIC DNA]</scope>
    <source>
        <strain evidence="1 2">DSM 1361</strain>
    </source>
</reference>
<dbReference type="EMBL" id="FOXF01000047">
    <property type="protein sequence ID" value="SFP64237.1"/>
    <property type="molecule type" value="Genomic_DNA"/>
</dbReference>
<proteinExistence type="predicted"/>
<gene>
    <name evidence="1" type="ORF">SAMN02910344_01950</name>
</gene>
<keyword evidence="2" id="KW-1185">Reference proteome</keyword>
<feature type="non-terminal residue" evidence="1">
    <location>
        <position position="1"/>
    </location>
</feature>
<dbReference type="Proteomes" id="UP000243745">
    <property type="component" value="Unassembled WGS sequence"/>
</dbReference>
<organism evidence="1 2">
    <name type="scientific">Ruminobacter amylophilus</name>
    <dbReference type="NCBI Taxonomy" id="867"/>
    <lineage>
        <taxon>Bacteria</taxon>
        <taxon>Pseudomonadati</taxon>
        <taxon>Pseudomonadota</taxon>
        <taxon>Gammaproteobacteria</taxon>
        <taxon>Aeromonadales</taxon>
        <taxon>Succinivibrionaceae</taxon>
        <taxon>Ruminobacter</taxon>
    </lineage>
</organism>
<evidence type="ECO:0000313" key="2">
    <source>
        <dbReference type="Proteomes" id="UP000243745"/>
    </source>
</evidence>
<evidence type="ECO:0000313" key="1">
    <source>
        <dbReference type="EMBL" id="SFP64237.1"/>
    </source>
</evidence>
<sequence length="70" mass="8067">LDSIEQTVFREGCYYTPVTGVQRRIMEALDIPMPSTEIFGKLSKEEEETDEDDNIQSLDELDIILSEIEK</sequence>
<name>A0A662ZJI4_9GAMM</name>
<dbReference type="RefSeq" id="WP_177178564.1">
    <property type="nucleotide sequence ID" value="NZ_FOXF01000047.1"/>
</dbReference>
<dbReference type="AlphaFoldDB" id="A0A662ZJI4"/>
<protein>
    <submittedName>
        <fullName evidence="1">Uncharacterized protein</fullName>
    </submittedName>
</protein>